<dbReference type="InterPro" id="IPR007693">
    <property type="entry name" value="DNA_helicase_DnaB-like_N"/>
</dbReference>
<dbReference type="GO" id="GO:0005524">
    <property type="term" value="F:ATP binding"/>
    <property type="evidence" value="ECO:0007669"/>
    <property type="project" value="InterPro"/>
</dbReference>
<dbReference type="GO" id="GO:0016787">
    <property type="term" value="F:hydrolase activity"/>
    <property type="evidence" value="ECO:0007669"/>
    <property type="project" value="UniProtKB-KW"/>
</dbReference>
<evidence type="ECO:0000256" key="1">
    <source>
        <dbReference type="ARBA" id="ARBA00022705"/>
    </source>
</evidence>
<sequence>MVAQIVNKNQSGFASFSNQLPPQNIEAEEAILGGILLDPEALERIITVLEPSDFSLKNHQIIYHACVALKAQDKPTDLMTVTTYLSDKGLLESVGGQLKLSQLVEQTVSAVNIDQYTNLILEKRLRRQLIEYGNNVINGSFTINPDEGVGGLLEQMESSFFEIASRFRRGSFVRASTAKFQAISRELERIEDNCDNNEALKQWELQELAKKYGFKSRREMLNFHVLWLGSRSKNQFMGLKEYLEKYGDASEHWLLRGWIPKQTITLLHAKGGKGKTRLVGHLCRVVINGGQWGDYYADKPGYVLFIETDQGDRVTAEQLKEQGYLDDSPEAQERFSILSDWKIEQFGILRSKIAEIKEKDPKANILIMIDSLSSTSTQSLYSENDQEYARPLMRLRDIAEKNDATFLVIHHSSSQGTARGSTAIYNSVDQVWKLESVGDDPRDCKRILTIEKTRSREPGRYQLEYDPNTWGWNIKGMLLDVEGEEQIENYSQRELSLIKFFRENAGTPFEVQDLAETLGFAADPLRRDLGFLSRRGLISKQQKPNSRANWYFVGELKLTDRTDRPIAQEKSENPKTKFFQNSAIASIGSPKLPPEASQEPIANLRSVRSDRSVPIFFETPTEYALQPKNDEKDVLQNIPASLGIVKETLQNTPQPIVKPGQKQEPIDVRSVDFDKLKEGDVLFDNAGIPYQLVELSRQIWLTHRKDEFISRNDLQIGNFHHATVEDIAGLMKLIIKSKDLKQFDWLSKIYGDSSNSLMSRSVVAFPELAEIYKIEVCE</sequence>
<dbReference type="AlphaFoldDB" id="A0AAD1Q4L8"/>
<dbReference type="GO" id="GO:0005829">
    <property type="term" value="C:cytosol"/>
    <property type="evidence" value="ECO:0007669"/>
    <property type="project" value="TreeGrafter"/>
</dbReference>
<keyword evidence="3" id="KW-0175">Coiled coil</keyword>
<evidence type="ECO:0000313" key="7">
    <source>
        <dbReference type="Proteomes" id="UP001153761"/>
    </source>
</evidence>
<dbReference type="InterPro" id="IPR016136">
    <property type="entry name" value="DNA_helicase_N/primase_C"/>
</dbReference>
<keyword evidence="6" id="KW-0378">Hydrolase</keyword>
<dbReference type="PANTHER" id="PTHR30153">
    <property type="entry name" value="REPLICATIVE DNA HELICASE DNAB"/>
    <property type="match status" value="1"/>
</dbReference>
<dbReference type="GO" id="GO:0003677">
    <property type="term" value="F:DNA binding"/>
    <property type="evidence" value="ECO:0007669"/>
    <property type="project" value="UniProtKB-KW"/>
</dbReference>
<protein>
    <submittedName>
        <fullName evidence="6">Replicative DNA helicase</fullName>
        <ecNumber evidence="6">3.6.4.12</ecNumber>
    </submittedName>
</protein>
<evidence type="ECO:0000259" key="4">
    <source>
        <dbReference type="Pfam" id="PF00772"/>
    </source>
</evidence>
<accession>A0AAD1Q4L8</accession>
<reference evidence="6" key="1">
    <citation type="submission" date="2020-09" db="EMBL/GenBank/DDBJ databases">
        <authorList>
            <person name="Blom J."/>
        </authorList>
    </citation>
    <scope>NUCLEOTIDE SEQUENCE</scope>
    <source>
        <strain evidence="6">No.66</strain>
    </source>
</reference>
<feature type="domain" description="DNA helicase DnaB-like N-terminal" evidence="4">
    <location>
        <begin position="21"/>
        <end position="122"/>
    </location>
</feature>
<evidence type="ECO:0000256" key="3">
    <source>
        <dbReference type="SAM" id="Coils"/>
    </source>
</evidence>
<keyword evidence="6" id="KW-0547">Nucleotide-binding</keyword>
<evidence type="ECO:0000256" key="2">
    <source>
        <dbReference type="ARBA" id="ARBA00023125"/>
    </source>
</evidence>
<organism evidence="6 7">
    <name type="scientific">Planktothrix agardhii</name>
    <name type="common">Oscillatoria agardhii</name>
    <dbReference type="NCBI Taxonomy" id="1160"/>
    <lineage>
        <taxon>Bacteria</taxon>
        <taxon>Bacillati</taxon>
        <taxon>Cyanobacteriota</taxon>
        <taxon>Cyanophyceae</taxon>
        <taxon>Oscillatoriophycideae</taxon>
        <taxon>Oscillatoriales</taxon>
        <taxon>Microcoleaceae</taxon>
        <taxon>Planktothrix</taxon>
    </lineage>
</organism>
<proteinExistence type="predicted"/>
<dbReference type="RefSeq" id="WP_254032507.1">
    <property type="nucleotide sequence ID" value="NZ_LR882963.1"/>
</dbReference>
<evidence type="ECO:0000313" key="6">
    <source>
        <dbReference type="EMBL" id="CAD5961551.1"/>
    </source>
</evidence>
<keyword evidence="6" id="KW-0347">Helicase</keyword>
<dbReference type="EMBL" id="LR882963">
    <property type="protein sequence ID" value="CAD5961103.1"/>
    <property type="molecule type" value="Genomic_DNA"/>
</dbReference>
<dbReference type="GO" id="GO:0003678">
    <property type="term" value="F:DNA helicase activity"/>
    <property type="evidence" value="ECO:0007669"/>
    <property type="project" value="UniProtKB-EC"/>
</dbReference>
<dbReference type="SUPFAM" id="SSF52540">
    <property type="entry name" value="P-loop containing nucleoside triphosphate hydrolases"/>
    <property type="match status" value="1"/>
</dbReference>
<dbReference type="SUPFAM" id="SSF48024">
    <property type="entry name" value="N-terminal domain of DnaB helicase"/>
    <property type="match status" value="1"/>
</dbReference>
<name>A0AAD1Q4L8_PLAAG</name>
<dbReference type="Gene3D" id="1.10.860.10">
    <property type="entry name" value="DNAb Helicase, Chain A"/>
    <property type="match status" value="1"/>
</dbReference>
<dbReference type="Pfam" id="PF00772">
    <property type="entry name" value="DnaB"/>
    <property type="match status" value="1"/>
</dbReference>
<dbReference type="GO" id="GO:0006260">
    <property type="term" value="P:DNA replication"/>
    <property type="evidence" value="ECO:0007669"/>
    <property type="project" value="UniProtKB-KW"/>
</dbReference>
<dbReference type="Pfam" id="PF13481">
    <property type="entry name" value="AAA_25"/>
    <property type="match status" value="1"/>
</dbReference>
<dbReference type="InterPro" id="IPR027417">
    <property type="entry name" value="P-loop_NTPase"/>
</dbReference>
<keyword evidence="1" id="KW-0235">DNA replication</keyword>
<dbReference type="Proteomes" id="UP001153761">
    <property type="component" value="Chromosome"/>
</dbReference>
<dbReference type="InterPro" id="IPR036185">
    <property type="entry name" value="DNA_heli_DnaB-like_N_sf"/>
</dbReference>
<dbReference type="EC" id="3.6.4.12" evidence="6"/>
<keyword evidence="6" id="KW-0067">ATP-binding</keyword>
<evidence type="ECO:0000313" key="5">
    <source>
        <dbReference type="EMBL" id="CAD5961103.1"/>
    </source>
</evidence>
<dbReference type="PANTHER" id="PTHR30153:SF2">
    <property type="entry name" value="REPLICATIVE DNA HELICASE"/>
    <property type="match status" value="1"/>
</dbReference>
<dbReference type="EMBL" id="LR882963">
    <property type="protein sequence ID" value="CAD5961551.1"/>
    <property type="molecule type" value="Genomic_DNA"/>
</dbReference>
<dbReference type="Gene3D" id="3.40.50.300">
    <property type="entry name" value="P-loop containing nucleotide triphosphate hydrolases"/>
    <property type="match status" value="1"/>
</dbReference>
<gene>
    <name evidence="6" type="primary">dnaB</name>
    <name evidence="5" type="ORF">PANO66_03290</name>
    <name evidence="6" type="ORF">PANO66_03321</name>
</gene>
<feature type="coiled-coil region" evidence="3">
    <location>
        <begin position="173"/>
        <end position="200"/>
    </location>
</feature>
<keyword evidence="2" id="KW-0238">DNA-binding</keyword>